<dbReference type="GeneID" id="76206852"/>
<evidence type="ECO:0000256" key="2">
    <source>
        <dbReference type="ARBA" id="ARBA00012400"/>
    </source>
</evidence>
<dbReference type="InterPro" id="IPR028161">
    <property type="entry name" value="Met8-like"/>
</dbReference>
<comment type="pathway">
    <text evidence="1">Porphyrin-containing compound metabolism; siroheme biosynthesis; sirohydrochlorin from precorrin-2: step 1/1.</text>
</comment>
<keyword evidence="3" id="KW-0560">Oxidoreductase</keyword>
<evidence type="ECO:0000313" key="8">
    <source>
        <dbReference type="Proteomes" id="UP001060771"/>
    </source>
</evidence>
<evidence type="ECO:0000256" key="3">
    <source>
        <dbReference type="ARBA" id="ARBA00023002"/>
    </source>
</evidence>
<dbReference type="InterPro" id="IPR006367">
    <property type="entry name" value="Sirohaem_synthase_N"/>
</dbReference>
<dbReference type="SUPFAM" id="SSF75615">
    <property type="entry name" value="Siroheme synthase middle domains-like"/>
    <property type="match status" value="1"/>
</dbReference>
<dbReference type="Proteomes" id="UP001060771">
    <property type="component" value="Chromosome"/>
</dbReference>
<proteinExistence type="predicted"/>
<dbReference type="EC" id="1.3.1.76" evidence="2"/>
<evidence type="ECO:0000256" key="4">
    <source>
        <dbReference type="ARBA" id="ARBA00023027"/>
    </source>
</evidence>
<organism evidence="7 8">
    <name type="scientific">Vulcanisaeta souniana JCM 11219</name>
    <dbReference type="NCBI Taxonomy" id="1293586"/>
    <lineage>
        <taxon>Archaea</taxon>
        <taxon>Thermoproteota</taxon>
        <taxon>Thermoprotei</taxon>
        <taxon>Thermoproteales</taxon>
        <taxon>Thermoproteaceae</taxon>
        <taxon>Vulcanisaeta</taxon>
    </lineage>
</organism>
<dbReference type="NCBIfam" id="TIGR01470">
    <property type="entry name" value="cysG_Nterm"/>
    <property type="match status" value="1"/>
</dbReference>
<evidence type="ECO:0000313" key="7">
    <source>
        <dbReference type="EMBL" id="BDR92209.1"/>
    </source>
</evidence>
<dbReference type="EMBL" id="AP026830">
    <property type="protein sequence ID" value="BDR92209.1"/>
    <property type="molecule type" value="Genomic_DNA"/>
</dbReference>
<name>A0ABN6SUR1_9CREN</name>
<sequence>MDLWKVIHVRVPLFIEFNGRNVLVIGGGAVGTRRAVKFLLAGANVRVLSLEFSNELIHYAEQGKLELINGDAHDLELLRRNIEWADLVVIATNDSVINERVRKTARELRKLFNDATNAEETEVVVPFEGEINGIRIAITTEGLSGVIARRTLDKVMNFLREDEELMNMARVWYAVKSRLKETVSDVRTRLSLYMELDNDEKFNELARRGLVDEALNYVMNKALSSG</sequence>
<comment type="catalytic activity">
    <reaction evidence="6">
        <text>precorrin-2 + NAD(+) = sirohydrochlorin + NADH + 2 H(+)</text>
        <dbReference type="Rhea" id="RHEA:15613"/>
        <dbReference type="ChEBI" id="CHEBI:15378"/>
        <dbReference type="ChEBI" id="CHEBI:57540"/>
        <dbReference type="ChEBI" id="CHEBI:57945"/>
        <dbReference type="ChEBI" id="CHEBI:58351"/>
        <dbReference type="ChEBI" id="CHEBI:58827"/>
        <dbReference type="EC" id="1.3.1.76"/>
    </reaction>
</comment>
<evidence type="ECO:0000256" key="1">
    <source>
        <dbReference type="ARBA" id="ARBA00005010"/>
    </source>
</evidence>
<dbReference type="RefSeq" id="WP_229709638.1">
    <property type="nucleotide sequence ID" value="NZ_AP026830.1"/>
</dbReference>
<keyword evidence="8" id="KW-1185">Reference proteome</keyword>
<gene>
    <name evidence="7" type="ORF">Vsou_13020</name>
</gene>
<keyword evidence="5" id="KW-0627">Porphyrin biosynthesis</keyword>
<dbReference type="SUPFAM" id="SSF51735">
    <property type="entry name" value="NAD(P)-binding Rossmann-fold domains"/>
    <property type="match status" value="1"/>
</dbReference>
<dbReference type="Pfam" id="PF13241">
    <property type="entry name" value="NAD_binding_7"/>
    <property type="match status" value="1"/>
</dbReference>
<evidence type="ECO:0000256" key="6">
    <source>
        <dbReference type="ARBA" id="ARBA00047561"/>
    </source>
</evidence>
<dbReference type="InterPro" id="IPR036291">
    <property type="entry name" value="NAD(P)-bd_dom_sf"/>
</dbReference>
<accession>A0ABN6SUR1</accession>
<dbReference type="PANTHER" id="PTHR35330">
    <property type="entry name" value="SIROHEME BIOSYNTHESIS PROTEIN MET8"/>
    <property type="match status" value="1"/>
</dbReference>
<keyword evidence="4" id="KW-0520">NAD</keyword>
<dbReference type="Gene3D" id="3.40.50.720">
    <property type="entry name" value="NAD(P)-binding Rossmann-like Domain"/>
    <property type="match status" value="1"/>
</dbReference>
<dbReference type="PANTHER" id="PTHR35330:SF1">
    <property type="entry name" value="SIROHEME BIOSYNTHESIS PROTEIN MET8"/>
    <property type="match status" value="1"/>
</dbReference>
<reference evidence="8" key="1">
    <citation type="submission" date="2022-09" db="EMBL/GenBank/DDBJ databases">
        <title>Complete genome sequence of Vulcanisaeta souniana.</title>
        <authorList>
            <person name="Kato S."/>
            <person name="Itoh T."/>
            <person name="Ohkuma M."/>
        </authorList>
    </citation>
    <scope>NUCLEOTIDE SEQUENCE [LARGE SCALE GENOMIC DNA]</scope>
    <source>
        <strain evidence="8">JCM 11219</strain>
    </source>
</reference>
<protein>
    <recommendedName>
        <fullName evidence="2">precorrin-2 dehydrogenase</fullName>
        <ecNumber evidence="2">1.3.1.76</ecNumber>
    </recommendedName>
</protein>
<evidence type="ECO:0000256" key="5">
    <source>
        <dbReference type="ARBA" id="ARBA00023244"/>
    </source>
</evidence>